<name>A0A2V1K992_9ACTO</name>
<dbReference type="AlphaFoldDB" id="A0A2V1K992"/>
<evidence type="ECO:0000313" key="3">
    <source>
        <dbReference type="Proteomes" id="UP000245283"/>
    </source>
</evidence>
<gene>
    <name evidence="2" type="ORF">DD236_02855</name>
</gene>
<feature type="domain" description="YcaO" evidence="1">
    <location>
        <begin position="189"/>
        <end position="559"/>
    </location>
</feature>
<dbReference type="PANTHER" id="PTHR37809:SF1">
    <property type="entry name" value="RIBOSOMAL PROTEIN S12 METHYLTHIOTRANSFERASE ACCESSORY FACTOR YCAO"/>
    <property type="match status" value="1"/>
</dbReference>
<dbReference type="EMBL" id="QETB01000001">
    <property type="protein sequence ID" value="PWF27342.1"/>
    <property type="molecule type" value="Genomic_DNA"/>
</dbReference>
<proteinExistence type="predicted"/>
<evidence type="ECO:0000313" key="2">
    <source>
        <dbReference type="EMBL" id="PWF27342.1"/>
    </source>
</evidence>
<organism evidence="2 3">
    <name type="scientific">Ancrocorticia populi</name>
    <dbReference type="NCBI Taxonomy" id="2175228"/>
    <lineage>
        <taxon>Bacteria</taxon>
        <taxon>Bacillati</taxon>
        <taxon>Actinomycetota</taxon>
        <taxon>Actinomycetes</taxon>
        <taxon>Actinomycetales</taxon>
        <taxon>Actinomycetaceae</taxon>
        <taxon>Ancrocorticia</taxon>
    </lineage>
</organism>
<dbReference type="RefSeq" id="WP_109092842.1">
    <property type="nucleotide sequence ID" value="NZ_JBQDYW010000044.1"/>
</dbReference>
<reference evidence="3" key="1">
    <citation type="submission" date="2018-05" db="EMBL/GenBank/DDBJ databases">
        <authorList>
            <person name="Li Y."/>
        </authorList>
    </citation>
    <scope>NUCLEOTIDE SEQUENCE [LARGE SCALE GENOMIC DNA]</scope>
    <source>
        <strain evidence="3">sk1b4</strain>
    </source>
</reference>
<dbReference type="Gene3D" id="3.30.40.250">
    <property type="match status" value="1"/>
</dbReference>
<accession>A0A2V1K992</accession>
<evidence type="ECO:0000259" key="1">
    <source>
        <dbReference type="PROSITE" id="PS51664"/>
    </source>
</evidence>
<comment type="caution">
    <text evidence="2">The sequence shown here is derived from an EMBL/GenBank/DDBJ whole genome shotgun (WGS) entry which is preliminary data.</text>
</comment>
<dbReference type="Gene3D" id="3.30.160.660">
    <property type="match status" value="1"/>
</dbReference>
<dbReference type="Gene3D" id="3.30.1330.230">
    <property type="match status" value="1"/>
</dbReference>
<protein>
    <recommendedName>
        <fullName evidence="1">YcaO domain-containing protein</fullName>
    </recommendedName>
</protein>
<dbReference type="PROSITE" id="PS51664">
    <property type="entry name" value="YCAO"/>
    <property type="match status" value="1"/>
</dbReference>
<sequence>MFTLDGRRVPIPDGCLIISSNVAATLPISDLRENWLRTRERNVIEILENPTAKRVFPEGREFAGIRMCLESMSGELDGEDVNPVIPELGSAGLEVWEFQFPHGHIRRGHPLLPSDYGTTVGSTQEGVATGLRALEITEIKLPEGFLTNHVASYLGKPSNLEVGWLTSAPVTGSTPNWNGKEVRRLTWSGHGNSFRESHTAALLEGIERRAGALEDCPRSVISTANELTGRTITPHDFPPYPEEFYGHLGAQFDPDDPHEWVDAENLSGDHTWIPREYVYYGEQMTHHLWALGTSSGCATGSSIAEARLFGILELIERDSFVASWYAGIDATPIRISGYARYRSVLARAALLGIRIRCGLLPSIIGIPTVVASAEVAEPDGIVLSIGAACHPSIESAIGAAINEAWTYIDERVRAARAMHDRVVALRANPRMADAIDDHPMLAIYPHEQAYLNVSGTGEERSIDENPAWFPWVNRSPEQLLEHIVERLRANGIDVWFHTQTSGVEHLLGLETVMTIAPSLLPIDFGWAQQRALHSDRLAAIVERYHGSGAQPRNIPHPFS</sequence>
<dbReference type="Proteomes" id="UP000245283">
    <property type="component" value="Unassembled WGS sequence"/>
</dbReference>
<keyword evidence="3" id="KW-1185">Reference proteome</keyword>
<dbReference type="Pfam" id="PF02624">
    <property type="entry name" value="YcaO"/>
    <property type="match status" value="1"/>
</dbReference>
<dbReference type="InterPro" id="IPR003776">
    <property type="entry name" value="YcaO-like_dom"/>
</dbReference>
<dbReference type="PANTHER" id="PTHR37809">
    <property type="entry name" value="RIBOSOMAL PROTEIN S12 METHYLTHIOTRANSFERASE ACCESSORY FACTOR YCAO"/>
    <property type="match status" value="1"/>
</dbReference>
<dbReference type="OrthoDB" id="2379922at2"/>